<comment type="caution">
    <text evidence="1">The sequence shown here is derived from an EMBL/GenBank/DDBJ whole genome shotgun (WGS) entry which is preliminary data.</text>
</comment>
<dbReference type="InterPro" id="IPR001544">
    <property type="entry name" value="Aminotrans_IV"/>
</dbReference>
<name>A0AB36RJI7_9CORY</name>
<gene>
    <name evidence="1" type="ORF">CKJ80_06130</name>
</gene>
<dbReference type="RefSeq" id="WP_095555116.1">
    <property type="nucleotide sequence ID" value="NZ_NSGP01000007.1"/>
</dbReference>
<accession>A0AB36RJI7</accession>
<evidence type="ECO:0000313" key="1">
    <source>
        <dbReference type="EMBL" id="PAT10383.1"/>
    </source>
</evidence>
<dbReference type="EMBL" id="NSGP01000007">
    <property type="protein sequence ID" value="PAT10383.1"/>
    <property type="molecule type" value="Genomic_DNA"/>
</dbReference>
<keyword evidence="1" id="KW-0032">Aminotransferase</keyword>
<organism evidence="1 2">
    <name type="scientific">Corynebacterium hadale</name>
    <dbReference type="NCBI Taxonomy" id="2026255"/>
    <lineage>
        <taxon>Bacteria</taxon>
        <taxon>Bacillati</taxon>
        <taxon>Actinomycetota</taxon>
        <taxon>Actinomycetes</taxon>
        <taxon>Mycobacteriales</taxon>
        <taxon>Corynebacteriaceae</taxon>
        <taxon>Corynebacterium</taxon>
    </lineage>
</organism>
<dbReference type="AlphaFoldDB" id="A0AB36RJI7"/>
<dbReference type="GO" id="GO:0008483">
    <property type="term" value="F:transaminase activity"/>
    <property type="evidence" value="ECO:0007669"/>
    <property type="project" value="UniProtKB-KW"/>
</dbReference>
<dbReference type="Gene3D" id="3.20.10.10">
    <property type="entry name" value="D-amino Acid Aminotransferase, subunit A, domain 2"/>
    <property type="match status" value="1"/>
</dbReference>
<dbReference type="SUPFAM" id="SSF56752">
    <property type="entry name" value="D-aminoacid aminotransferase-like PLP-dependent enzymes"/>
    <property type="match status" value="1"/>
</dbReference>
<keyword evidence="1" id="KW-0808">Transferase</keyword>
<protein>
    <submittedName>
        <fullName evidence="1">Aminotransferase</fullName>
    </submittedName>
</protein>
<dbReference type="InterPro" id="IPR036038">
    <property type="entry name" value="Aminotransferase-like"/>
</dbReference>
<dbReference type="Proteomes" id="UP000218041">
    <property type="component" value="Unassembled WGS sequence"/>
</dbReference>
<sequence>MSEKFAEFPLTEYVWEDGFRPRRWQPGSYVDRYTVADSWRHSRGRTNRLDLHLDRFEETAGPLPEGFVEEMVAMASEGELFPRIALYKGELILQLRFAPLPRDTTSLTYADAPDPRKHPLVKGPDFIPLRLHRREYMDTQTDDIAITDSSGAMVEASNGALVAWDGETLVTPEGVYLPSITLRQVTERARWLGVPVRREALTVESCRDRPLWYLNSLHGISPVSEIRTAQGTIIPPAHAATEQWREWWWSGFTPATAVLHR</sequence>
<proteinExistence type="predicted"/>
<evidence type="ECO:0000313" key="2">
    <source>
        <dbReference type="Proteomes" id="UP000218041"/>
    </source>
</evidence>
<reference evidence="1 2" key="1">
    <citation type="submission" date="2017-08" db="EMBL/GenBank/DDBJ databases">
        <title>Whole genome sequences of 6 clinical strains closest to Corynebacterium imitans.</title>
        <authorList>
            <person name="Bernier A.-M."/>
            <person name="Burdz T."/>
            <person name="Bernard K."/>
        </authorList>
    </citation>
    <scope>NUCLEOTIDE SEQUENCE [LARGE SCALE GENOMIC DNA]</scope>
    <source>
        <strain evidence="1 2">NML92-0415</strain>
    </source>
</reference>
<dbReference type="InterPro" id="IPR043132">
    <property type="entry name" value="BCAT-like_C"/>
</dbReference>
<dbReference type="Pfam" id="PF01063">
    <property type="entry name" value="Aminotran_4"/>
    <property type="match status" value="1"/>
</dbReference>